<comment type="caution">
    <text evidence="2">The sequence shown here is derived from an EMBL/GenBank/DDBJ whole genome shotgun (WGS) entry which is preliminary data.</text>
</comment>
<keyword evidence="1" id="KW-0812">Transmembrane</keyword>
<accession>A0A943Y087</accession>
<keyword evidence="1" id="KW-1133">Transmembrane helix</keyword>
<feature type="transmembrane region" description="Helical" evidence="1">
    <location>
        <begin position="6"/>
        <end position="24"/>
    </location>
</feature>
<evidence type="ECO:0000313" key="3">
    <source>
        <dbReference type="Proteomes" id="UP000748991"/>
    </source>
</evidence>
<evidence type="ECO:0000256" key="1">
    <source>
        <dbReference type="SAM" id="Phobius"/>
    </source>
</evidence>
<gene>
    <name evidence="2" type="ORF">KH327_04865</name>
</gene>
<proteinExistence type="predicted"/>
<sequence>MKYLTLSNIIIFVGIYIFASSILNRDKNKKKFLGIILTVLGCILKSLNY</sequence>
<reference evidence="2" key="1">
    <citation type="submission" date="2021-02" db="EMBL/GenBank/DDBJ databases">
        <title>Infant gut strain persistence is associated with maternal origin, phylogeny, and functional potential including surface adhesion and iron acquisition.</title>
        <authorList>
            <person name="Lou Y.C."/>
        </authorList>
    </citation>
    <scope>NUCLEOTIDE SEQUENCE</scope>
    <source>
        <strain evidence="2">L3_060_052G1_dasL3_060_052G1_concoct_1</strain>
    </source>
</reference>
<keyword evidence="1" id="KW-0472">Membrane</keyword>
<protein>
    <submittedName>
        <fullName evidence="2">Uncharacterized protein</fullName>
    </submittedName>
</protein>
<organism evidence="2 3">
    <name type="scientific">Peptoniphilus harei</name>
    <dbReference type="NCBI Taxonomy" id="54005"/>
    <lineage>
        <taxon>Bacteria</taxon>
        <taxon>Bacillati</taxon>
        <taxon>Bacillota</taxon>
        <taxon>Tissierellia</taxon>
        <taxon>Tissierellales</taxon>
        <taxon>Peptoniphilaceae</taxon>
        <taxon>Peptoniphilus</taxon>
    </lineage>
</organism>
<dbReference type="AlphaFoldDB" id="A0A943Y087"/>
<dbReference type="EMBL" id="JAGZZP010000007">
    <property type="protein sequence ID" value="MBS6535143.1"/>
    <property type="molecule type" value="Genomic_DNA"/>
</dbReference>
<evidence type="ECO:0000313" key="2">
    <source>
        <dbReference type="EMBL" id="MBS6535143.1"/>
    </source>
</evidence>
<dbReference type="Proteomes" id="UP000748991">
    <property type="component" value="Unassembled WGS sequence"/>
</dbReference>
<name>A0A943Y087_9FIRM</name>
<dbReference type="RefSeq" id="WP_278637650.1">
    <property type="nucleotide sequence ID" value="NZ_JAGZZP010000007.1"/>
</dbReference>